<dbReference type="InParanoid" id="B4D093"/>
<dbReference type="InterPro" id="IPR029058">
    <property type="entry name" value="AB_hydrolase_fold"/>
</dbReference>
<evidence type="ECO:0000313" key="1">
    <source>
        <dbReference type="EMBL" id="EDY20407.1"/>
    </source>
</evidence>
<comment type="caution">
    <text evidence="1">The sequence shown here is derived from an EMBL/GenBank/DDBJ whole genome shotgun (WGS) entry which is preliminary data.</text>
</comment>
<name>B4D093_9BACT</name>
<dbReference type="ESTHER" id="9bact-b4d093">
    <property type="family name" value="A85-Feruloyl-Esterase"/>
</dbReference>
<dbReference type="Proteomes" id="UP000005824">
    <property type="component" value="Unassembled WGS sequence"/>
</dbReference>
<dbReference type="InterPro" id="IPR050583">
    <property type="entry name" value="Mycobacterial_A85_antigen"/>
</dbReference>
<dbReference type="RefSeq" id="WP_006979656.1">
    <property type="nucleotide sequence ID" value="NZ_ABVL01000005.1"/>
</dbReference>
<dbReference type="AlphaFoldDB" id="B4D093"/>
<sequence>MSKPEWIESNHTAPNGTLYKTFASKVLGHEVSYLISLPADYEKDTAKRYPVIYWLHGMGANQRGGALMFVPHVEEAVTEGVMPSAIVVLVNGMVRSFYCDSADGQVPMESVIIKDLIPHIDQTYRTVASREGRVIEGFSMGGFGAAHLGFKYPELFGTVVINAGALIDPAGNLLSQIFGGDTQKSAAEHPMQLARQNADKLRGQTHIRIGCGALDSLLAKNKALHDELEELHIPHDYQVVPDVAHDSVRYYQLLGPKVFEFHKKSLETPAKAS</sequence>
<dbReference type="STRING" id="497964.CfE428DRAFT_2331"/>
<dbReference type="InterPro" id="IPR000801">
    <property type="entry name" value="Esterase-like"/>
</dbReference>
<evidence type="ECO:0000313" key="2">
    <source>
        <dbReference type="Proteomes" id="UP000005824"/>
    </source>
</evidence>
<accession>B4D093</accession>
<reference evidence="1 2" key="1">
    <citation type="journal article" date="2011" name="J. Bacteriol.">
        <title>Genome sequence of Chthoniobacter flavus Ellin428, an aerobic heterotrophic soil bacterium.</title>
        <authorList>
            <person name="Kant R."/>
            <person name="van Passel M.W."/>
            <person name="Palva A."/>
            <person name="Lucas S."/>
            <person name="Lapidus A."/>
            <person name="Glavina Del Rio T."/>
            <person name="Dalin E."/>
            <person name="Tice H."/>
            <person name="Bruce D."/>
            <person name="Goodwin L."/>
            <person name="Pitluck S."/>
            <person name="Larimer F.W."/>
            <person name="Land M.L."/>
            <person name="Hauser L."/>
            <person name="Sangwan P."/>
            <person name="de Vos W.M."/>
            <person name="Janssen P.H."/>
            <person name="Smidt H."/>
        </authorList>
    </citation>
    <scope>NUCLEOTIDE SEQUENCE [LARGE SCALE GENOMIC DNA]</scope>
    <source>
        <strain evidence="1 2">Ellin428</strain>
    </source>
</reference>
<dbReference type="Pfam" id="PF00756">
    <property type="entry name" value="Esterase"/>
    <property type="match status" value="1"/>
</dbReference>
<dbReference type="SUPFAM" id="SSF53474">
    <property type="entry name" value="alpha/beta-Hydrolases"/>
    <property type="match status" value="1"/>
</dbReference>
<protein>
    <submittedName>
        <fullName evidence="1">Putative esterase</fullName>
    </submittedName>
</protein>
<gene>
    <name evidence="1" type="ORF">CfE428DRAFT_2331</name>
</gene>
<proteinExistence type="predicted"/>
<dbReference type="PANTHER" id="PTHR48098:SF1">
    <property type="entry name" value="DIACYLGLYCEROL ACYLTRANSFERASE_MYCOLYLTRANSFERASE AG85A"/>
    <property type="match status" value="1"/>
</dbReference>
<dbReference type="GO" id="GO:0016747">
    <property type="term" value="F:acyltransferase activity, transferring groups other than amino-acyl groups"/>
    <property type="evidence" value="ECO:0007669"/>
    <property type="project" value="TreeGrafter"/>
</dbReference>
<keyword evidence="2" id="KW-1185">Reference proteome</keyword>
<dbReference type="EMBL" id="ABVL01000005">
    <property type="protein sequence ID" value="EDY20407.1"/>
    <property type="molecule type" value="Genomic_DNA"/>
</dbReference>
<dbReference type="PANTHER" id="PTHR48098">
    <property type="entry name" value="ENTEROCHELIN ESTERASE-RELATED"/>
    <property type="match status" value="1"/>
</dbReference>
<dbReference type="eggNOG" id="COG0627">
    <property type="taxonomic scope" value="Bacteria"/>
</dbReference>
<organism evidence="1 2">
    <name type="scientific">Chthoniobacter flavus Ellin428</name>
    <dbReference type="NCBI Taxonomy" id="497964"/>
    <lineage>
        <taxon>Bacteria</taxon>
        <taxon>Pseudomonadati</taxon>
        <taxon>Verrucomicrobiota</taxon>
        <taxon>Spartobacteria</taxon>
        <taxon>Chthoniobacterales</taxon>
        <taxon>Chthoniobacteraceae</taxon>
        <taxon>Chthoniobacter</taxon>
    </lineage>
</organism>
<dbReference type="Gene3D" id="3.40.50.1820">
    <property type="entry name" value="alpha/beta hydrolase"/>
    <property type="match status" value="1"/>
</dbReference>